<feature type="transmembrane region" description="Helical" evidence="9">
    <location>
        <begin position="51"/>
        <end position="72"/>
    </location>
</feature>
<dbReference type="InterPro" id="IPR038379">
    <property type="entry name" value="SecE_sf"/>
</dbReference>
<evidence type="ECO:0000256" key="1">
    <source>
        <dbReference type="ARBA" id="ARBA00004370"/>
    </source>
</evidence>
<dbReference type="Gene3D" id="1.20.5.1030">
    <property type="entry name" value="Preprotein translocase secy subunit"/>
    <property type="match status" value="1"/>
</dbReference>
<dbReference type="RefSeq" id="WP_179410102.1">
    <property type="nucleotide sequence ID" value="NZ_CP063379.1"/>
</dbReference>
<dbReference type="GO" id="GO:0008320">
    <property type="term" value="F:protein transmembrane transporter activity"/>
    <property type="evidence" value="ECO:0007669"/>
    <property type="project" value="UniProtKB-UniRule"/>
</dbReference>
<organism evidence="10 11">
    <name type="scientific">Microbacterium esteraromaticum</name>
    <dbReference type="NCBI Taxonomy" id="57043"/>
    <lineage>
        <taxon>Bacteria</taxon>
        <taxon>Bacillati</taxon>
        <taxon>Actinomycetota</taxon>
        <taxon>Actinomycetes</taxon>
        <taxon>Micrococcales</taxon>
        <taxon>Microbacteriaceae</taxon>
        <taxon>Microbacterium</taxon>
    </lineage>
</organism>
<keyword evidence="8 9" id="KW-0472">Membrane</keyword>
<evidence type="ECO:0000256" key="2">
    <source>
        <dbReference type="ARBA" id="ARBA00022448"/>
    </source>
</evidence>
<dbReference type="GO" id="GO:0009306">
    <property type="term" value="P:protein secretion"/>
    <property type="evidence" value="ECO:0007669"/>
    <property type="project" value="UniProtKB-UniRule"/>
</dbReference>
<dbReference type="PANTHER" id="PTHR33910">
    <property type="entry name" value="PROTEIN TRANSLOCASE SUBUNIT SECE"/>
    <property type="match status" value="1"/>
</dbReference>
<keyword evidence="6 9" id="KW-1133">Transmembrane helix</keyword>
<comment type="caution">
    <text evidence="10">The sequence shown here is derived from an EMBL/GenBank/DDBJ whole genome shotgun (WGS) entry which is preliminary data.</text>
</comment>
<comment type="subunit">
    <text evidence="9">Component of the Sec protein translocase complex. Heterotrimer consisting of SecY, SecE and SecG subunits. The heterotrimers can form oligomers, although 1 heterotrimer is thought to be able to translocate proteins. Interacts with the ribosome. Interacts with SecDF, and other proteins may be involved. Interacts with SecA.</text>
</comment>
<evidence type="ECO:0000256" key="7">
    <source>
        <dbReference type="ARBA" id="ARBA00023010"/>
    </source>
</evidence>
<comment type="subcellular location">
    <subcellularLocation>
        <location evidence="9">Cell membrane</location>
        <topology evidence="9">Single-pass membrane protein</topology>
    </subcellularLocation>
    <subcellularLocation>
        <location evidence="1">Membrane</location>
    </subcellularLocation>
</comment>
<dbReference type="GO" id="GO:0006605">
    <property type="term" value="P:protein targeting"/>
    <property type="evidence" value="ECO:0007669"/>
    <property type="project" value="UniProtKB-UniRule"/>
</dbReference>
<dbReference type="InterPro" id="IPR001901">
    <property type="entry name" value="Translocase_SecE/Sec61-g"/>
</dbReference>
<keyword evidence="4 9" id="KW-0812">Transmembrane</keyword>
<evidence type="ECO:0000256" key="4">
    <source>
        <dbReference type="ARBA" id="ARBA00022692"/>
    </source>
</evidence>
<keyword evidence="7 9" id="KW-0811">Translocation</keyword>
<proteinExistence type="inferred from homology"/>
<gene>
    <name evidence="9 10" type="primary">secE</name>
    <name evidence="10" type="ORF">JF543_11995</name>
</gene>
<dbReference type="GO" id="GO:0005886">
    <property type="term" value="C:plasma membrane"/>
    <property type="evidence" value="ECO:0007669"/>
    <property type="project" value="UniProtKB-SubCell"/>
</dbReference>
<evidence type="ECO:0000256" key="8">
    <source>
        <dbReference type="ARBA" id="ARBA00023136"/>
    </source>
</evidence>
<reference evidence="10" key="1">
    <citation type="submission" date="2020-12" db="EMBL/GenBank/DDBJ databases">
        <title>PHA producing bacteria isolated from mangrove.</title>
        <authorList>
            <person name="Zheng W."/>
            <person name="Yu S."/>
            <person name="Huang Y."/>
        </authorList>
    </citation>
    <scope>NUCLEOTIDE SEQUENCE</scope>
    <source>
        <strain evidence="10">GN8-5</strain>
    </source>
</reference>
<evidence type="ECO:0000256" key="5">
    <source>
        <dbReference type="ARBA" id="ARBA00022927"/>
    </source>
</evidence>
<dbReference type="GO" id="GO:0065002">
    <property type="term" value="P:intracellular protein transmembrane transport"/>
    <property type="evidence" value="ECO:0007669"/>
    <property type="project" value="UniProtKB-UniRule"/>
</dbReference>
<dbReference type="AlphaFoldDB" id="A0A939ITW8"/>
<protein>
    <recommendedName>
        <fullName evidence="9">Protein translocase subunit SecE</fullName>
    </recommendedName>
</protein>
<accession>A0A939ITW8</accession>
<keyword evidence="5 9" id="KW-0653">Protein transport</keyword>
<comment type="similarity">
    <text evidence="9">Belongs to the SecE/SEC61-gamma family.</text>
</comment>
<keyword evidence="3 9" id="KW-1003">Cell membrane</keyword>
<evidence type="ECO:0000256" key="9">
    <source>
        <dbReference type="HAMAP-Rule" id="MF_00422"/>
    </source>
</evidence>
<name>A0A939ITW8_9MICO</name>
<dbReference type="HAMAP" id="MF_00422">
    <property type="entry name" value="SecE"/>
    <property type="match status" value="1"/>
</dbReference>
<evidence type="ECO:0000256" key="6">
    <source>
        <dbReference type="ARBA" id="ARBA00022989"/>
    </source>
</evidence>
<dbReference type="NCBIfam" id="TIGR00964">
    <property type="entry name" value="secE_bact"/>
    <property type="match status" value="1"/>
</dbReference>
<keyword evidence="2 9" id="KW-0813">Transport</keyword>
<dbReference type="GO" id="GO:0043952">
    <property type="term" value="P:protein transport by the Sec complex"/>
    <property type="evidence" value="ECO:0007669"/>
    <property type="project" value="UniProtKB-UniRule"/>
</dbReference>
<evidence type="ECO:0000313" key="10">
    <source>
        <dbReference type="EMBL" id="MBN8206677.1"/>
    </source>
</evidence>
<dbReference type="Pfam" id="PF00584">
    <property type="entry name" value="SecE"/>
    <property type="match status" value="1"/>
</dbReference>
<dbReference type="Proteomes" id="UP000664385">
    <property type="component" value="Unassembled WGS sequence"/>
</dbReference>
<sequence>MEQDDVRGDIVAAGPYALREKKLGFFGRIALFFRQVIGELSKVVTPTRKELVKYTAVVFVFVLIVMGMVYGLDWIFGSLTHVVFGVPLG</sequence>
<evidence type="ECO:0000256" key="3">
    <source>
        <dbReference type="ARBA" id="ARBA00022475"/>
    </source>
</evidence>
<dbReference type="EMBL" id="JAEMWU010000002">
    <property type="protein sequence ID" value="MBN8206677.1"/>
    <property type="molecule type" value="Genomic_DNA"/>
</dbReference>
<dbReference type="InterPro" id="IPR005807">
    <property type="entry name" value="SecE_bac"/>
</dbReference>
<evidence type="ECO:0000313" key="11">
    <source>
        <dbReference type="Proteomes" id="UP000664385"/>
    </source>
</evidence>
<comment type="function">
    <text evidence="9">Essential subunit of the Sec protein translocation channel SecYEG. Clamps together the 2 halves of SecY. May contact the channel plug during translocation.</text>
</comment>
<dbReference type="PANTHER" id="PTHR33910:SF1">
    <property type="entry name" value="PROTEIN TRANSLOCASE SUBUNIT SECE"/>
    <property type="match status" value="1"/>
</dbReference>